<evidence type="ECO:0008006" key="5">
    <source>
        <dbReference type="Google" id="ProtNLM"/>
    </source>
</evidence>
<gene>
    <name evidence="3" type="ORF">KG103_15035</name>
</gene>
<reference evidence="3 4" key="1">
    <citation type="submission" date="2021-05" db="EMBL/GenBank/DDBJ databases">
        <title>Novel species in genus Cellulomonas.</title>
        <authorList>
            <person name="Zhang G."/>
        </authorList>
    </citation>
    <scope>NUCLEOTIDE SEQUENCE [LARGE SCALE GENOMIC DNA]</scope>
    <source>
        <strain evidence="4">zg-ZUI222</strain>
    </source>
</reference>
<feature type="region of interest" description="Disordered" evidence="1">
    <location>
        <begin position="22"/>
        <end position="76"/>
    </location>
</feature>
<feature type="signal peptide" evidence="2">
    <location>
        <begin position="1"/>
        <end position="21"/>
    </location>
</feature>
<dbReference type="EMBL" id="CP074405">
    <property type="protein sequence ID" value="QVI61746.1"/>
    <property type="molecule type" value="Genomic_DNA"/>
</dbReference>
<evidence type="ECO:0000313" key="4">
    <source>
        <dbReference type="Proteomes" id="UP000677804"/>
    </source>
</evidence>
<evidence type="ECO:0000256" key="2">
    <source>
        <dbReference type="SAM" id="SignalP"/>
    </source>
</evidence>
<proteinExistence type="predicted"/>
<accession>A0ABX8D2Q2</accession>
<dbReference type="RefSeq" id="WP_207339321.1">
    <property type="nucleotide sequence ID" value="NZ_CP074405.1"/>
</dbReference>
<dbReference type="PROSITE" id="PS51257">
    <property type="entry name" value="PROKAR_LIPOPROTEIN"/>
    <property type="match status" value="1"/>
</dbReference>
<organism evidence="3 4">
    <name type="scientific">Cellulomonas wangleii</name>
    <dbReference type="NCBI Taxonomy" id="2816956"/>
    <lineage>
        <taxon>Bacteria</taxon>
        <taxon>Bacillati</taxon>
        <taxon>Actinomycetota</taxon>
        <taxon>Actinomycetes</taxon>
        <taxon>Micrococcales</taxon>
        <taxon>Cellulomonadaceae</taxon>
        <taxon>Cellulomonas</taxon>
    </lineage>
</organism>
<protein>
    <recommendedName>
        <fullName evidence="5">Secreted protein</fullName>
    </recommendedName>
</protein>
<evidence type="ECO:0000256" key="1">
    <source>
        <dbReference type="SAM" id="MobiDB-lite"/>
    </source>
</evidence>
<dbReference type="Proteomes" id="UP000677804">
    <property type="component" value="Chromosome"/>
</dbReference>
<feature type="chain" id="PRO_5046012840" description="Secreted protein" evidence="2">
    <location>
        <begin position="22"/>
        <end position="171"/>
    </location>
</feature>
<keyword evidence="2" id="KW-0732">Signal</keyword>
<sequence length="171" mass="16865">MRSRRRLALPVLLLLTVAACSEGTTPEPEPSASASDGQIAAPTVPGRGQTELPTVEEQQEALASAGESTEAFAAPLDAGESEVGQVADVPAGPYLLRVVCTSSDGGPVTVTVAAAADGTELTSYQAPCVPVFQGGSTMADSDPFEVPAGAVDVGVTAAADSVVAVGLVAAG</sequence>
<name>A0ABX8D2Q2_9CELL</name>
<evidence type="ECO:0000313" key="3">
    <source>
        <dbReference type="EMBL" id="QVI61746.1"/>
    </source>
</evidence>
<keyword evidence="4" id="KW-1185">Reference proteome</keyword>